<comment type="caution">
    <text evidence="1">The sequence shown here is derived from an EMBL/GenBank/DDBJ whole genome shotgun (WGS) entry which is preliminary data.</text>
</comment>
<dbReference type="AlphaFoldDB" id="A0A955L2B2"/>
<accession>A0A955L2B2</accession>
<proteinExistence type="predicted"/>
<evidence type="ECO:0000313" key="2">
    <source>
        <dbReference type="Proteomes" id="UP000775877"/>
    </source>
</evidence>
<reference evidence="1" key="1">
    <citation type="submission" date="2020-04" db="EMBL/GenBank/DDBJ databases">
        <authorList>
            <person name="Zhang T."/>
        </authorList>
    </citation>
    <scope>NUCLEOTIDE SEQUENCE</scope>
    <source>
        <strain evidence="1">HKST-UBA13</strain>
    </source>
</reference>
<reference evidence="1" key="2">
    <citation type="journal article" date="2021" name="Microbiome">
        <title>Successional dynamics and alternative stable states in a saline activated sludge microbial community over 9 years.</title>
        <authorList>
            <person name="Wang Y."/>
            <person name="Ye J."/>
            <person name="Ju F."/>
            <person name="Liu L."/>
            <person name="Boyd J.A."/>
            <person name="Deng Y."/>
            <person name="Parks D.H."/>
            <person name="Jiang X."/>
            <person name="Yin X."/>
            <person name="Woodcroft B.J."/>
            <person name="Tyson G.W."/>
            <person name="Hugenholtz P."/>
            <person name="Polz M.F."/>
            <person name="Zhang T."/>
        </authorList>
    </citation>
    <scope>NUCLEOTIDE SEQUENCE</scope>
    <source>
        <strain evidence="1">HKST-UBA13</strain>
    </source>
</reference>
<evidence type="ECO:0000313" key="1">
    <source>
        <dbReference type="EMBL" id="MCA9381622.1"/>
    </source>
</evidence>
<dbReference type="EMBL" id="JAGQLJ010000145">
    <property type="protein sequence ID" value="MCA9381622.1"/>
    <property type="molecule type" value="Genomic_DNA"/>
</dbReference>
<name>A0A955L2B2_9BACT</name>
<organism evidence="1 2">
    <name type="scientific">Candidatus Dojkabacteria bacterium</name>
    <dbReference type="NCBI Taxonomy" id="2099670"/>
    <lineage>
        <taxon>Bacteria</taxon>
        <taxon>Candidatus Dojkabacteria</taxon>
    </lineage>
</organism>
<protein>
    <submittedName>
        <fullName evidence="1">Uncharacterized protein</fullName>
    </submittedName>
</protein>
<sequence>MQKRTFLDSLACKSATRKILPFFGKKSSSATEYTLAKKREKVLKKLKEFQFLSEEDIIGCTLIIETMSKEYLIQFIEGNFTKREEILEFFV</sequence>
<dbReference type="Proteomes" id="UP000775877">
    <property type="component" value="Unassembled WGS sequence"/>
</dbReference>
<gene>
    <name evidence="1" type="ORF">KC678_05125</name>
</gene>